<dbReference type="PANTHER" id="PTHR10491:SF4">
    <property type="entry name" value="METHIONINE ADENOSYLTRANSFERASE 2 SUBUNIT BETA"/>
    <property type="match status" value="1"/>
</dbReference>
<keyword evidence="6" id="KW-0521">NADP</keyword>
<comment type="pathway">
    <text evidence="1 6">Carbohydrate biosynthesis; dTDP-L-rhamnose biosynthesis.</text>
</comment>
<gene>
    <name evidence="8" type="primary">rmlD</name>
    <name evidence="8" type="ORF">DJFAAGMI_02162</name>
</gene>
<feature type="domain" description="RmlD-like substrate binding" evidence="7">
    <location>
        <begin position="4"/>
        <end position="242"/>
    </location>
</feature>
<comment type="similarity">
    <text evidence="2 6">Belongs to the dTDP-4-dehydrorhamnose reductase family.</text>
</comment>
<evidence type="ECO:0000256" key="4">
    <source>
        <dbReference type="ARBA" id="ARBA00017099"/>
    </source>
</evidence>
<dbReference type="Proteomes" id="UP001647436">
    <property type="component" value="Unassembled WGS sequence"/>
</dbReference>
<comment type="function">
    <text evidence="6">Catalyzes the reduction of dTDP-6-deoxy-L-lyxo-4-hexulose to yield dTDP-L-rhamnose.</text>
</comment>
<protein>
    <recommendedName>
        <fullName evidence="4 6">dTDP-4-dehydrorhamnose reductase</fullName>
        <ecNumber evidence="3 6">1.1.1.133</ecNumber>
    </recommendedName>
</protein>
<dbReference type="EC" id="1.1.1.133" evidence="3 6"/>
<comment type="cofactor">
    <cofactor evidence="6">
        <name>Mg(2+)</name>
        <dbReference type="ChEBI" id="CHEBI:18420"/>
    </cofactor>
    <text evidence="6">Binds 1 Mg(2+) ion per monomer.</text>
</comment>
<dbReference type="InterPro" id="IPR029903">
    <property type="entry name" value="RmlD-like-bd"/>
</dbReference>
<evidence type="ECO:0000313" key="9">
    <source>
        <dbReference type="Proteomes" id="UP001647436"/>
    </source>
</evidence>
<dbReference type="CDD" id="cd05254">
    <property type="entry name" value="dTDP_HR_like_SDR_e"/>
    <property type="match status" value="1"/>
</dbReference>
<organism evidence="8 9">
    <name type="scientific">Comamonas brasiliensis</name>
    <dbReference type="NCBI Taxonomy" id="1812482"/>
    <lineage>
        <taxon>Bacteria</taxon>
        <taxon>Pseudomonadati</taxon>
        <taxon>Pseudomonadota</taxon>
        <taxon>Betaproteobacteria</taxon>
        <taxon>Burkholderiales</taxon>
        <taxon>Comamonadaceae</taxon>
        <taxon>Comamonas</taxon>
    </lineage>
</organism>
<dbReference type="Gene3D" id="3.40.50.720">
    <property type="entry name" value="NAD(P)-binding Rossmann-like Domain"/>
    <property type="match status" value="1"/>
</dbReference>
<evidence type="ECO:0000259" key="7">
    <source>
        <dbReference type="Pfam" id="PF04321"/>
    </source>
</evidence>
<dbReference type="PANTHER" id="PTHR10491">
    <property type="entry name" value="DTDP-4-DEHYDRORHAMNOSE REDUCTASE"/>
    <property type="match status" value="1"/>
</dbReference>
<dbReference type="EMBL" id="JAANES010000002">
    <property type="protein sequence ID" value="MBS3019419.1"/>
    <property type="molecule type" value="Genomic_DNA"/>
</dbReference>
<dbReference type="InterPro" id="IPR036291">
    <property type="entry name" value="NAD(P)-bd_dom_sf"/>
</dbReference>
<name>A0ABS5LSU3_9BURK</name>
<proteinExistence type="inferred from homology"/>
<comment type="catalytic activity">
    <reaction evidence="5 6">
        <text>dTDP-beta-L-rhamnose + NADP(+) = dTDP-4-dehydro-beta-L-rhamnose + NADPH + H(+)</text>
        <dbReference type="Rhea" id="RHEA:21796"/>
        <dbReference type="ChEBI" id="CHEBI:15378"/>
        <dbReference type="ChEBI" id="CHEBI:57510"/>
        <dbReference type="ChEBI" id="CHEBI:57783"/>
        <dbReference type="ChEBI" id="CHEBI:58349"/>
        <dbReference type="ChEBI" id="CHEBI:62830"/>
        <dbReference type="EC" id="1.1.1.133"/>
    </reaction>
</comment>
<keyword evidence="6 8" id="KW-0560">Oxidoreductase</keyword>
<accession>A0ABS5LSU3</accession>
<evidence type="ECO:0000256" key="6">
    <source>
        <dbReference type="RuleBase" id="RU364082"/>
    </source>
</evidence>
<comment type="caution">
    <text evidence="8">The sequence shown here is derived from an EMBL/GenBank/DDBJ whole genome shotgun (WGS) entry which is preliminary data.</text>
</comment>
<dbReference type="Pfam" id="PF04321">
    <property type="entry name" value="RmlD_sub_bind"/>
    <property type="match status" value="1"/>
</dbReference>
<evidence type="ECO:0000256" key="3">
    <source>
        <dbReference type="ARBA" id="ARBA00012929"/>
    </source>
</evidence>
<dbReference type="SUPFAM" id="SSF51735">
    <property type="entry name" value="NAD(P)-binding Rossmann-fold domains"/>
    <property type="match status" value="1"/>
</dbReference>
<dbReference type="GO" id="GO:0008831">
    <property type="term" value="F:dTDP-4-dehydrorhamnose reductase activity"/>
    <property type="evidence" value="ECO:0007669"/>
    <property type="project" value="UniProtKB-EC"/>
</dbReference>
<dbReference type="RefSeq" id="WP_211457150.1">
    <property type="nucleotide sequence ID" value="NZ_JAANES010000002.1"/>
</dbReference>
<evidence type="ECO:0000256" key="2">
    <source>
        <dbReference type="ARBA" id="ARBA00010944"/>
    </source>
</evidence>
<keyword evidence="9" id="KW-1185">Reference proteome</keyword>
<reference evidence="8 9" key="1">
    <citation type="submission" date="2020-03" db="EMBL/GenBank/DDBJ databases">
        <title>The role of nitrogen metabolism on polyethylene biodegradation.</title>
        <authorList>
            <person name="Peixoto J."/>
            <person name="Vizzotto C.S."/>
            <person name="Ramos A."/>
            <person name="Alves G."/>
            <person name="Steindorff A."/>
            <person name="Kruger R."/>
        </authorList>
    </citation>
    <scope>NUCLEOTIDE SEQUENCE [LARGE SCALE GENOMIC DNA]</scope>
    <source>
        <strain evidence="8 9">PE63</strain>
    </source>
</reference>
<dbReference type="InterPro" id="IPR005913">
    <property type="entry name" value="dTDP_dehydrorham_reduct"/>
</dbReference>
<sequence>MTYKILVIGASGMLGSSIFRFLSQFSSYEVWGSVRSSDSSLLFPKAMRSRIVSGVDVESSDSLIALFSSVKPNLVINCVGLVKQLSVSKNALAAIPINSLLPHRLASMCEMINARLIHFSTDCVFSGYRGMYTESDIPDAQDMYGRSKLLGEVDYPHAITLRTSIIGHELSGARSLVGWFLSQQGAVKGYRRAIFSGLPTVEIARLIHNHVIPHPEISGLYHVSAEPINKLDLLEIVAKVYQKDIEILPDDHLLIDRSLDSTRFRNATGFQPFPWQDLVQAMHDFH</sequence>
<evidence type="ECO:0000313" key="8">
    <source>
        <dbReference type="EMBL" id="MBS3019419.1"/>
    </source>
</evidence>
<evidence type="ECO:0000256" key="1">
    <source>
        <dbReference type="ARBA" id="ARBA00004781"/>
    </source>
</evidence>
<evidence type="ECO:0000256" key="5">
    <source>
        <dbReference type="ARBA" id="ARBA00048200"/>
    </source>
</evidence>